<sequence length="306" mass="32706">MDLTALLRDRYGLDAVLTAADGGHDPDAAVWRAVAPDGRVYAVKRSAAGVAHGLHAVAHLSAHHVPGVPATVPTLDGRACLVLDGGELSVTEWITGEGGWGQVLGERWRAYGELMAAVHAVSALGGLPVEDWRPIATGPTRVMDERMSGLGDEIAVVWRANSARILAAADRTEKLAATLDRDVPYVLTHGDPHLGNVIQDERGVWLIDWDGAAMAPAERDLSFFHYGWIADPAMTAADKAAFFAGYGGREPDPARLSYYLHARALEDLESWARSGLEDAAAEDRDFSLRIFRGLVGDGGVLTLSEG</sequence>
<dbReference type="Gene3D" id="3.30.200.20">
    <property type="entry name" value="Phosphorylase Kinase, domain 1"/>
    <property type="match status" value="1"/>
</dbReference>
<evidence type="ECO:0000313" key="2">
    <source>
        <dbReference type="EMBL" id="GLZ77026.1"/>
    </source>
</evidence>
<comment type="caution">
    <text evidence="2">The sequence shown here is derived from an EMBL/GenBank/DDBJ whole genome shotgun (WGS) entry which is preliminary data.</text>
</comment>
<dbReference type="InterPro" id="IPR002575">
    <property type="entry name" value="Aminoglycoside_PTrfase"/>
</dbReference>
<dbReference type="AlphaFoldDB" id="A0A9W6SJX3"/>
<accession>A0A9W6SJX3</accession>
<protein>
    <recommendedName>
        <fullName evidence="1">Aminoglycoside phosphotransferase domain-containing protein</fullName>
    </recommendedName>
</protein>
<keyword evidence="3" id="KW-1185">Reference proteome</keyword>
<dbReference type="RefSeq" id="WP_285662163.1">
    <property type="nucleotide sequence ID" value="NZ_BSTX01000001.1"/>
</dbReference>
<evidence type="ECO:0000259" key="1">
    <source>
        <dbReference type="Pfam" id="PF01636"/>
    </source>
</evidence>
<dbReference type="EMBL" id="BSTX01000001">
    <property type="protein sequence ID" value="GLZ77026.1"/>
    <property type="molecule type" value="Genomic_DNA"/>
</dbReference>
<proteinExistence type="predicted"/>
<dbReference type="Pfam" id="PF01636">
    <property type="entry name" value="APH"/>
    <property type="match status" value="1"/>
</dbReference>
<dbReference type="Gene3D" id="1.10.510.10">
    <property type="entry name" value="Transferase(Phosphotransferase) domain 1"/>
    <property type="match status" value="1"/>
</dbReference>
<dbReference type="SUPFAM" id="SSF56112">
    <property type="entry name" value="Protein kinase-like (PK-like)"/>
    <property type="match status" value="1"/>
</dbReference>
<evidence type="ECO:0000313" key="3">
    <source>
        <dbReference type="Proteomes" id="UP001165079"/>
    </source>
</evidence>
<dbReference type="InterPro" id="IPR011009">
    <property type="entry name" value="Kinase-like_dom_sf"/>
</dbReference>
<reference evidence="2" key="1">
    <citation type="submission" date="2023-03" db="EMBL/GenBank/DDBJ databases">
        <title>Actinorhabdospora filicis NBRC 111898.</title>
        <authorList>
            <person name="Ichikawa N."/>
            <person name="Sato H."/>
            <person name="Tonouchi N."/>
        </authorList>
    </citation>
    <scope>NUCLEOTIDE SEQUENCE</scope>
    <source>
        <strain evidence="2">NBRC 111898</strain>
    </source>
</reference>
<dbReference type="Proteomes" id="UP001165079">
    <property type="component" value="Unassembled WGS sequence"/>
</dbReference>
<name>A0A9W6SJX3_9ACTN</name>
<dbReference type="Gene3D" id="1.20.58.840">
    <property type="match status" value="1"/>
</dbReference>
<feature type="domain" description="Aminoglycoside phosphotransferase" evidence="1">
    <location>
        <begin position="30"/>
        <end position="256"/>
    </location>
</feature>
<organism evidence="2 3">
    <name type="scientific">Actinorhabdospora filicis</name>
    <dbReference type="NCBI Taxonomy" id="1785913"/>
    <lineage>
        <taxon>Bacteria</taxon>
        <taxon>Bacillati</taxon>
        <taxon>Actinomycetota</taxon>
        <taxon>Actinomycetes</taxon>
        <taxon>Micromonosporales</taxon>
        <taxon>Micromonosporaceae</taxon>
        <taxon>Actinorhabdospora</taxon>
    </lineage>
</organism>
<gene>
    <name evidence="2" type="ORF">Afil01_18330</name>
</gene>